<protein>
    <recommendedName>
        <fullName evidence="5">Ig-like domain-containing protein</fullName>
    </recommendedName>
</protein>
<reference evidence="6" key="1">
    <citation type="submission" date="2025-08" db="UniProtKB">
        <authorList>
            <consortium name="Ensembl"/>
        </authorList>
    </citation>
    <scope>IDENTIFICATION</scope>
</reference>
<dbReference type="InterPro" id="IPR007110">
    <property type="entry name" value="Ig-like_dom"/>
</dbReference>
<proteinExistence type="predicted"/>
<dbReference type="FunFam" id="2.60.40.10:FF:001066">
    <property type="entry name" value="Obscurin-like protein 1 isoform 3"/>
    <property type="match status" value="1"/>
</dbReference>
<dbReference type="Gene3D" id="2.60.40.10">
    <property type="entry name" value="Immunoglobulins"/>
    <property type="match status" value="1"/>
</dbReference>
<dbReference type="OMA" id="NEKHNEY"/>
<evidence type="ECO:0000313" key="7">
    <source>
        <dbReference type="Proteomes" id="UP000594220"/>
    </source>
</evidence>
<evidence type="ECO:0000256" key="2">
    <source>
        <dbReference type="ARBA" id="ARBA00022490"/>
    </source>
</evidence>
<comment type="subcellular location">
    <subcellularLocation>
        <location evidence="1">Cytoplasm</location>
    </subcellularLocation>
</comment>
<dbReference type="AlphaFoldDB" id="A0A7M4E2A3"/>
<keyword evidence="4" id="KW-1015">Disulfide bond</keyword>
<dbReference type="GO" id="GO:0005737">
    <property type="term" value="C:cytoplasm"/>
    <property type="evidence" value="ECO:0007669"/>
    <property type="project" value="UniProtKB-SubCell"/>
</dbReference>
<evidence type="ECO:0000256" key="1">
    <source>
        <dbReference type="ARBA" id="ARBA00004496"/>
    </source>
</evidence>
<evidence type="ECO:0000259" key="5">
    <source>
        <dbReference type="PROSITE" id="PS50835"/>
    </source>
</evidence>
<dbReference type="Ensembl" id="ENSCPRT00005003917.1">
    <property type="protein sequence ID" value="ENSCPRP00005003342.1"/>
    <property type="gene ID" value="ENSCPRG00005002464.1"/>
</dbReference>
<dbReference type="PANTHER" id="PTHR35971:SF4">
    <property type="entry name" value="OBSCURIN"/>
    <property type="match status" value="1"/>
</dbReference>
<dbReference type="InterPro" id="IPR013783">
    <property type="entry name" value="Ig-like_fold"/>
</dbReference>
<keyword evidence="2" id="KW-0963">Cytoplasm</keyword>
<dbReference type="InterPro" id="IPR052385">
    <property type="entry name" value="Obscurin/Obscurin-like_Reg"/>
</dbReference>
<dbReference type="InterPro" id="IPR003598">
    <property type="entry name" value="Ig_sub2"/>
</dbReference>
<dbReference type="PROSITE" id="PS50835">
    <property type="entry name" value="IG_LIKE"/>
    <property type="match status" value="1"/>
</dbReference>
<dbReference type="InterPro" id="IPR036179">
    <property type="entry name" value="Ig-like_dom_sf"/>
</dbReference>
<dbReference type="SUPFAM" id="SSF48726">
    <property type="entry name" value="Immunoglobulin"/>
    <property type="match status" value="1"/>
</dbReference>
<feature type="domain" description="Ig-like" evidence="5">
    <location>
        <begin position="41"/>
        <end position="129"/>
    </location>
</feature>
<dbReference type="GeneTree" id="ENSGT00940000154756"/>
<dbReference type="InterPro" id="IPR003599">
    <property type="entry name" value="Ig_sub"/>
</dbReference>
<sequence>PLPASPLVPSQSCRCELNCFAFGSFKFLVIIQLHRSLVSEPEIVFANKEKVQKEVKAALTDSATLSCEVAQAKTEVKWYKDGKLVTASKKFKVESEGKSRRLVVQGVEKKDAGEYTCEAAGQKLTFKIDVTGGKDTSSSPKILP</sequence>
<keyword evidence="7" id="KW-1185">Reference proteome</keyword>
<accession>A0A7M4E2A3</accession>
<dbReference type="Proteomes" id="UP000594220">
    <property type="component" value="Unplaced"/>
</dbReference>
<organism evidence="6 7">
    <name type="scientific">Crocodylus porosus</name>
    <name type="common">Saltwater crocodile</name>
    <name type="synonym">Estuarine crocodile</name>
    <dbReference type="NCBI Taxonomy" id="8502"/>
    <lineage>
        <taxon>Eukaryota</taxon>
        <taxon>Metazoa</taxon>
        <taxon>Chordata</taxon>
        <taxon>Craniata</taxon>
        <taxon>Vertebrata</taxon>
        <taxon>Euteleostomi</taxon>
        <taxon>Archelosauria</taxon>
        <taxon>Archosauria</taxon>
        <taxon>Crocodylia</taxon>
        <taxon>Longirostres</taxon>
        <taxon>Crocodylidae</taxon>
        <taxon>Crocodylus</taxon>
    </lineage>
</organism>
<dbReference type="InterPro" id="IPR013098">
    <property type="entry name" value="Ig_I-set"/>
</dbReference>
<evidence type="ECO:0000256" key="3">
    <source>
        <dbReference type="ARBA" id="ARBA00022553"/>
    </source>
</evidence>
<dbReference type="Pfam" id="PF07679">
    <property type="entry name" value="I-set"/>
    <property type="match status" value="1"/>
</dbReference>
<reference evidence="6" key="2">
    <citation type="submission" date="2025-09" db="UniProtKB">
        <authorList>
            <consortium name="Ensembl"/>
        </authorList>
    </citation>
    <scope>IDENTIFICATION</scope>
</reference>
<name>A0A7M4E2A3_CROPO</name>
<keyword evidence="3" id="KW-0597">Phosphoprotein</keyword>
<evidence type="ECO:0000256" key="4">
    <source>
        <dbReference type="ARBA" id="ARBA00023157"/>
    </source>
</evidence>
<dbReference type="PANTHER" id="PTHR35971">
    <property type="entry name" value="SI:DKEY-31G6.6"/>
    <property type="match status" value="1"/>
</dbReference>
<evidence type="ECO:0000313" key="6">
    <source>
        <dbReference type="Ensembl" id="ENSCPRP00005003342.1"/>
    </source>
</evidence>
<dbReference type="SMART" id="SM00408">
    <property type="entry name" value="IGc2"/>
    <property type="match status" value="1"/>
</dbReference>
<dbReference type="SMART" id="SM00409">
    <property type="entry name" value="IG"/>
    <property type="match status" value="1"/>
</dbReference>